<dbReference type="InterPro" id="IPR036388">
    <property type="entry name" value="WH-like_DNA-bd_sf"/>
</dbReference>
<dbReference type="EMBL" id="JABWPM010000066">
    <property type="protein sequence ID" value="NUY99469.1"/>
    <property type="molecule type" value="Genomic_DNA"/>
</dbReference>
<name>A0A7Y6NJ49_9GAMM</name>
<dbReference type="GeneID" id="57348276"/>
<dbReference type="Gene3D" id="1.10.10.10">
    <property type="entry name" value="Winged helix-like DNA-binding domain superfamily/Winged helix DNA-binding domain"/>
    <property type="match status" value="1"/>
</dbReference>
<reference evidence="1 2" key="1">
    <citation type="submission" date="2020-05" db="EMBL/GenBank/DDBJ databases">
        <title>Whole Genome Sequences of Enterobacteriales Associated with the International Space Station.</title>
        <authorList>
            <person name="Bharadwaj A."/>
            <person name="Daudu R."/>
            <person name="Singh N."/>
            <person name="Wood J."/>
            <person name="Debieu M."/>
            <person name="Mason C."/>
            <person name="Wang C."/>
            <person name="Venkateswaran K."/>
        </authorList>
    </citation>
    <scope>NUCLEOTIDE SEQUENCE [LARGE SCALE GENOMIC DNA]</scope>
    <source>
        <strain evidence="1 2">IF5SW-B1</strain>
    </source>
</reference>
<organism evidence="1 2">
    <name type="scientific">Pantoea brenneri</name>
    <dbReference type="NCBI Taxonomy" id="472694"/>
    <lineage>
        <taxon>Bacteria</taxon>
        <taxon>Pseudomonadati</taxon>
        <taxon>Pseudomonadota</taxon>
        <taxon>Gammaproteobacteria</taxon>
        <taxon>Enterobacterales</taxon>
        <taxon>Erwiniaceae</taxon>
        <taxon>Pantoea</taxon>
    </lineage>
</organism>
<accession>A0A7Y6NJ49</accession>
<dbReference type="SUPFAM" id="SSF46785">
    <property type="entry name" value="Winged helix' DNA-binding domain"/>
    <property type="match status" value="1"/>
</dbReference>
<dbReference type="InterPro" id="IPR036390">
    <property type="entry name" value="WH_DNA-bd_sf"/>
</dbReference>
<proteinExistence type="predicted"/>
<gene>
    <name evidence="1" type="ORF">HU668_23935</name>
</gene>
<dbReference type="AlphaFoldDB" id="A0A7Y6NJ49"/>
<evidence type="ECO:0000313" key="2">
    <source>
        <dbReference type="Proteomes" id="UP000566985"/>
    </source>
</evidence>
<dbReference type="RefSeq" id="WP_069730116.1">
    <property type="nucleotide sequence ID" value="NZ_JABWPE010000068.1"/>
</dbReference>
<evidence type="ECO:0000313" key="1">
    <source>
        <dbReference type="EMBL" id="NUY99469.1"/>
    </source>
</evidence>
<sequence>MAKILLTKEQEEIIKSTLGVEDITEVNLSASKKKKTSFKGEFCMLFQDNIKSLSKLDLKPTAFKIFVYITSMITYGNIIINFSQAQIARDLGLQPSNVSRAFKELFEKGVLIKDSDHGHTFLNSNLVVKGIPHNFGEDQMKRFKQSRVENEYFEDQYNLFKSKPENELVAENRKSQEEFEEKEFEKFLEENSDNNVLEMKRAQG</sequence>
<dbReference type="Proteomes" id="UP000566985">
    <property type="component" value="Unassembled WGS sequence"/>
</dbReference>
<protein>
    <submittedName>
        <fullName evidence="1">Winged helix-turn-helix domain-containing protein</fullName>
    </submittedName>
</protein>
<comment type="caution">
    <text evidence="1">The sequence shown here is derived from an EMBL/GenBank/DDBJ whole genome shotgun (WGS) entry which is preliminary data.</text>
</comment>